<sequence precursor="true">MTLASRAIRALVLIMLGGAACSANADVGSYKVGGATSSIISDSGSWSWDGSYLSGFRSALENPSNFGPAGIVNRTIETVNLSTVDSTSLAGVNMFVGTWVSDSQAAPISASVSNFFLNGGDLFLLQDDSSHDALGANLGLSTTASDGSVSNGGAPLFDGPFGIAHDVRQFYNVGQLDSAAIFAHNGHIGGTNASGQITSAYWSAGEYAAGAGALFIIADIDMISTTTACGEPLGCGAFYSPLNDNGIYALNTFSYLQSNGGNPPPVPEPETYAMLLAGLALISYIAKRKQA</sequence>
<name>D7DQ52_METV0</name>
<dbReference type="PROSITE" id="PS51257">
    <property type="entry name" value="PROKAR_LIPOPROTEIN"/>
    <property type="match status" value="1"/>
</dbReference>
<feature type="signal peptide" evidence="1">
    <location>
        <begin position="1"/>
        <end position="25"/>
    </location>
</feature>
<protein>
    <recommendedName>
        <fullName evidence="2">Ice-binding protein C-terminal domain-containing protein</fullName>
    </recommendedName>
</protein>
<dbReference type="HOGENOM" id="CLU_955832_0_0_4"/>
<dbReference type="KEGG" id="meh:M301_1039"/>
<gene>
    <name evidence="3" type="ordered locus">M301_1039</name>
</gene>
<evidence type="ECO:0000256" key="1">
    <source>
        <dbReference type="SAM" id="SignalP"/>
    </source>
</evidence>
<dbReference type="NCBIfam" id="TIGR02595">
    <property type="entry name" value="PEP_CTERM"/>
    <property type="match status" value="1"/>
</dbReference>
<reference evidence="3 4" key="2">
    <citation type="journal article" date="2011" name="J. Bacteriol.">
        <title>Genomes of three methylotrophs from a single niche uncover genetic and metabolic divergence of Methylophilaceae.</title>
        <authorList>
            <person name="Lapidus A."/>
            <person name="Clum A."/>
            <person name="Labutti K."/>
            <person name="Kaluzhnaya M.G."/>
            <person name="Lim S."/>
            <person name="Beck D.A."/>
            <person name="Glavina Del Rio T."/>
            <person name="Nolan M."/>
            <person name="Mavromatis K."/>
            <person name="Huntemann M."/>
            <person name="Lucas S."/>
            <person name="Lidstrom M.E."/>
            <person name="Ivanova N."/>
            <person name="Chistoserdova L."/>
        </authorList>
    </citation>
    <scope>NUCLEOTIDE SEQUENCE [LARGE SCALE GENOMIC DNA]</scope>
    <source>
        <strain evidence="3 4">301</strain>
    </source>
</reference>
<dbReference type="RefSeq" id="WP_013147739.1">
    <property type="nucleotide sequence ID" value="NC_014207.1"/>
</dbReference>
<dbReference type="EMBL" id="CP002056">
    <property type="protein sequence ID" value="ADI29423.1"/>
    <property type="molecule type" value="Genomic_DNA"/>
</dbReference>
<organism evidence="3 4">
    <name type="scientific">Methylotenera versatilis (strain 301)</name>
    <dbReference type="NCBI Taxonomy" id="666681"/>
    <lineage>
        <taxon>Bacteria</taxon>
        <taxon>Pseudomonadati</taxon>
        <taxon>Pseudomonadota</taxon>
        <taxon>Betaproteobacteria</taxon>
        <taxon>Nitrosomonadales</taxon>
        <taxon>Methylophilaceae</taxon>
        <taxon>Methylotenera</taxon>
    </lineage>
</organism>
<feature type="domain" description="Ice-binding protein C-terminal" evidence="2">
    <location>
        <begin position="265"/>
        <end position="289"/>
    </location>
</feature>
<evidence type="ECO:0000313" key="3">
    <source>
        <dbReference type="EMBL" id="ADI29423.1"/>
    </source>
</evidence>
<keyword evidence="1" id="KW-0732">Signal</keyword>
<dbReference type="InterPro" id="IPR013424">
    <property type="entry name" value="Ice-binding_C"/>
</dbReference>
<reference evidence="4" key="1">
    <citation type="submission" date="2010-05" db="EMBL/GenBank/DDBJ databases">
        <title>Complete sequence of Methylotenera sp. 301.</title>
        <authorList>
            <person name="Lucas S."/>
            <person name="Copeland A."/>
            <person name="Lapidus A."/>
            <person name="Cheng J.-F."/>
            <person name="Bruce D."/>
            <person name="Goodwin L."/>
            <person name="Pitluck S."/>
            <person name="Clum A."/>
            <person name="Land M."/>
            <person name="Hauser L."/>
            <person name="Kyrpides N."/>
            <person name="Ivanova N."/>
            <person name="Chistoservova L."/>
            <person name="Kalyuzhnaya M."/>
            <person name="Woyke T."/>
        </authorList>
    </citation>
    <scope>NUCLEOTIDE SEQUENCE [LARGE SCALE GENOMIC DNA]</scope>
    <source>
        <strain evidence="4">301</strain>
    </source>
</reference>
<dbReference type="AlphaFoldDB" id="D7DQ52"/>
<keyword evidence="4" id="KW-1185">Reference proteome</keyword>
<evidence type="ECO:0000259" key="2">
    <source>
        <dbReference type="Pfam" id="PF07589"/>
    </source>
</evidence>
<feature type="chain" id="PRO_5003094823" description="Ice-binding protein C-terminal domain-containing protein" evidence="1">
    <location>
        <begin position="26"/>
        <end position="291"/>
    </location>
</feature>
<evidence type="ECO:0000313" key="4">
    <source>
        <dbReference type="Proteomes" id="UP000000383"/>
    </source>
</evidence>
<proteinExistence type="predicted"/>
<dbReference type="Proteomes" id="UP000000383">
    <property type="component" value="Chromosome"/>
</dbReference>
<dbReference type="Pfam" id="PF07589">
    <property type="entry name" value="PEP-CTERM"/>
    <property type="match status" value="1"/>
</dbReference>
<accession>D7DQ52</accession>